<name>A0AA88R6R8_9ASTE</name>
<sequence>MSSSGKGVHILVFPYPAQGHMLPLLDLSHQLALRGLTITILVTPKNLPILSPLLTTHPSIQTLVFPFPSYPSLPPGVENVKDIGNHGNVLIINALAELHDPIIQWFKSHRNPPVALLSDFFIGWTHHLANQINIPRIAFFSSGAFLTSVLGHLWDDIKSFQSLTVASFPDVPRSPSFTAEQLPSLFRHYRESEPSWNFVKDGMIANNLSWGCVINTFDDLEGEYMEYLKKKMGHGRVFGVGPLSLLGRPDQTDRGNTGSGLCDDVLGWLDGCPDGSVVYVCFGSQKFLRKAQVEALAIGLERSGVRFVWVVKTLTAQQVADGYGSAPDGFEARVSGRGRVIRGWAPQVSILSHRAVGGFLSHCGWNSVLEAEVAGVMILAWPMEADQHVDAKLLVEDMGVAVRVCEGANIVPDESELARTIADSMSGGKIEKVKAKELKEKALEAVKAGTMSGSGKGVHILVFPYPAQGHMLALLDLSHQLALHGLTITILVTPKNLPILSPLLATHPSIQTLVFPLPNYPSLPPGVENVKDIGNHGNVLIINALGQLHDPIIQWFKSHPNPPVALLSDFFLGWTHHLANQINIPRIAFFSTRAFLSSLMGHLWADINSFRSLTVAYFPDLPQSPSFTAEQLPSLFRHYRESEPSWNFVKDGMIANNFSWGCVINTFDDLEGEHMEYLKKKMGHGRVFGVGPLSLLGSPDQTDRGSKGSGLCDDVLGWLDGCPDGSVVYVCFGSQKFLKKAQVEALAIGLEQSGIRFMWVVKTLTAQQVADGYGSAPDGLEAQVSGRGRVIRGWAPQVSILSHRAVGGFLSHCGWNSVLEAVVAGVMILAWPMEADQHVNAKLLVEDVGVAVRVCEGANTVPDASELARTIADSMSRGKIEKVKAKELKEKALEAVKAGGSSYRDLDGLVKELSQLQI</sequence>
<organism evidence="4 5">
    <name type="scientific">Escallonia rubra</name>
    <dbReference type="NCBI Taxonomy" id="112253"/>
    <lineage>
        <taxon>Eukaryota</taxon>
        <taxon>Viridiplantae</taxon>
        <taxon>Streptophyta</taxon>
        <taxon>Embryophyta</taxon>
        <taxon>Tracheophyta</taxon>
        <taxon>Spermatophyta</taxon>
        <taxon>Magnoliopsida</taxon>
        <taxon>eudicotyledons</taxon>
        <taxon>Gunneridae</taxon>
        <taxon>Pentapetalae</taxon>
        <taxon>asterids</taxon>
        <taxon>campanulids</taxon>
        <taxon>Escalloniales</taxon>
        <taxon>Escalloniaceae</taxon>
        <taxon>Escallonia</taxon>
    </lineage>
</organism>
<evidence type="ECO:0000313" key="5">
    <source>
        <dbReference type="Proteomes" id="UP001187471"/>
    </source>
</evidence>
<dbReference type="EMBL" id="JAVXUO010002083">
    <property type="protein sequence ID" value="KAK2976370.1"/>
    <property type="molecule type" value="Genomic_DNA"/>
</dbReference>
<evidence type="ECO:0000256" key="2">
    <source>
        <dbReference type="ARBA" id="ARBA00022679"/>
    </source>
</evidence>
<feature type="domain" description="Glycosyltransferase N-terminal" evidence="3">
    <location>
        <begin position="8"/>
        <end position="243"/>
    </location>
</feature>
<dbReference type="PANTHER" id="PTHR48047:SF28">
    <property type="entry name" value="F11M15.8 PROTEIN"/>
    <property type="match status" value="1"/>
</dbReference>
<dbReference type="CDD" id="cd03784">
    <property type="entry name" value="GT1_Gtf-like"/>
    <property type="match status" value="2"/>
</dbReference>
<keyword evidence="2" id="KW-0808">Transferase</keyword>
<accession>A0AA88R6R8</accession>
<dbReference type="FunFam" id="3.40.50.2000:FF:000143">
    <property type="entry name" value="UDP-glycosyltransferase 89B1"/>
    <property type="match status" value="1"/>
</dbReference>
<comment type="caution">
    <text evidence="4">The sequence shown here is derived from an EMBL/GenBank/DDBJ whole genome shotgun (WGS) entry which is preliminary data.</text>
</comment>
<dbReference type="GO" id="GO:0035251">
    <property type="term" value="F:UDP-glucosyltransferase activity"/>
    <property type="evidence" value="ECO:0007669"/>
    <property type="project" value="TreeGrafter"/>
</dbReference>
<comment type="similarity">
    <text evidence="1">Belongs to the UDP-glycosyltransferase family.</text>
</comment>
<dbReference type="InterPro" id="IPR058980">
    <property type="entry name" value="Glyco_transf_N"/>
</dbReference>
<evidence type="ECO:0000259" key="3">
    <source>
        <dbReference type="Pfam" id="PF26168"/>
    </source>
</evidence>
<dbReference type="Pfam" id="PF26168">
    <property type="entry name" value="Glyco_transf_N"/>
    <property type="match status" value="1"/>
</dbReference>
<dbReference type="SUPFAM" id="SSF53756">
    <property type="entry name" value="UDP-Glycosyltransferase/glycogen phosphorylase"/>
    <property type="match status" value="2"/>
</dbReference>
<dbReference type="Pfam" id="PF00201">
    <property type="entry name" value="UDPGT"/>
    <property type="match status" value="2"/>
</dbReference>
<dbReference type="PANTHER" id="PTHR48047">
    <property type="entry name" value="GLYCOSYLTRANSFERASE"/>
    <property type="match status" value="1"/>
</dbReference>
<dbReference type="FunFam" id="3.40.50.2000:FF:000064">
    <property type="entry name" value="Glycosyltransferase"/>
    <property type="match status" value="2"/>
</dbReference>
<reference evidence="4" key="1">
    <citation type="submission" date="2022-12" db="EMBL/GenBank/DDBJ databases">
        <title>Draft genome assemblies for two species of Escallonia (Escalloniales).</title>
        <authorList>
            <person name="Chanderbali A."/>
            <person name="Dervinis C."/>
            <person name="Anghel I."/>
            <person name="Soltis D."/>
            <person name="Soltis P."/>
            <person name="Zapata F."/>
        </authorList>
    </citation>
    <scope>NUCLEOTIDE SEQUENCE</scope>
    <source>
        <strain evidence="4">UCBG92.1500</strain>
        <tissue evidence="4">Leaf</tissue>
    </source>
</reference>
<protein>
    <recommendedName>
        <fullName evidence="3">Glycosyltransferase N-terminal domain-containing protein</fullName>
    </recommendedName>
</protein>
<dbReference type="Gene3D" id="3.40.50.2000">
    <property type="entry name" value="Glycogen Phosphorylase B"/>
    <property type="match status" value="4"/>
</dbReference>
<dbReference type="AlphaFoldDB" id="A0AA88R6R8"/>
<dbReference type="InterPro" id="IPR002213">
    <property type="entry name" value="UDP_glucos_trans"/>
</dbReference>
<dbReference type="Proteomes" id="UP001187471">
    <property type="component" value="Unassembled WGS sequence"/>
</dbReference>
<evidence type="ECO:0000313" key="4">
    <source>
        <dbReference type="EMBL" id="KAK2976370.1"/>
    </source>
</evidence>
<keyword evidence="5" id="KW-1185">Reference proteome</keyword>
<gene>
    <name evidence="4" type="ORF">RJ640_008080</name>
</gene>
<evidence type="ECO:0000256" key="1">
    <source>
        <dbReference type="ARBA" id="ARBA00009995"/>
    </source>
</evidence>
<proteinExistence type="inferred from homology"/>